<dbReference type="Pfam" id="PF06568">
    <property type="entry name" value="YjiS-like"/>
    <property type="match status" value="1"/>
</dbReference>
<organism evidence="2 3">
    <name type="scientific">Alsobacter metallidurans</name>
    <dbReference type="NCBI Taxonomy" id="340221"/>
    <lineage>
        <taxon>Bacteria</taxon>
        <taxon>Pseudomonadati</taxon>
        <taxon>Pseudomonadota</taxon>
        <taxon>Alphaproteobacteria</taxon>
        <taxon>Hyphomicrobiales</taxon>
        <taxon>Alsobacteraceae</taxon>
        <taxon>Alsobacter</taxon>
    </lineage>
</organism>
<evidence type="ECO:0000313" key="2">
    <source>
        <dbReference type="EMBL" id="GGH11885.1"/>
    </source>
</evidence>
<accession>A0A917I5J0</accession>
<gene>
    <name evidence="2" type="ORF">GCM10007036_09260</name>
</gene>
<name>A0A917I5J0_9HYPH</name>
<reference evidence="2" key="1">
    <citation type="journal article" date="2014" name="Int. J. Syst. Evol. Microbiol.">
        <title>Complete genome sequence of Corynebacterium casei LMG S-19264T (=DSM 44701T), isolated from a smear-ripened cheese.</title>
        <authorList>
            <consortium name="US DOE Joint Genome Institute (JGI-PGF)"/>
            <person name="Walter F."/>
            <person name="Albersmeier A."/>
            <person name="Kalinowski J."/>
            <person name="Ruckert C."/>
        </authorList>
    </citation>
    <scope>NUCLEOTIDE SEQUENCE</scope>
    <source>
        <strain evidence="2">CGMCC 1.12214</strain>
    </source>
</reference>
<dbReference type="Proteomes" id="UP000603912">
    <property type="component" value="Unassembled WGS sequence"/>
</dbReference>
<reference evidence="2" key="2">
    <citation type="submission" date="2020-09" db="EMBL/GenBank/DDBJ databases">
        <authorList>
            <person name="Sun Q."/>
            <person name="Zhou Y."/>
        </authorList>
    </citation>
    <scope>NUCLEOTIDE SEQUENCE</scope>
    <source>
        <strain evidence="2">CGMCC 1.12214</strain>
    </source>
</reference>
<feature type="domain" description="YjiS-like" evidence="1">
    <location>
        <begin position="63"/>
        <end position="96"/>
    </location>
</feature>
<protein>
    <recommendedName>
        <fullName evidence="1">YjiS-like domain-containing protein</fullName>
    </recommendedName>
</protein>
<dbReference type="AlphaFoldDB" id="A0A917I5J0"/>
<evidence type="ECO:0000259" key="1">
    <source>
        <dbReference type="Pfam" id="PF06568"/>
    </source>
</evidence>
<evidence type="ECO:0000313" key="3">
    <source>
        <dbReference type="Proteomes" id="UP000603912"/>
    </source>
</evidence>
<comment type="caution">
    <text evidence="2">The sequence shown here is derived from an EMBL/GenBank/DDBJ whole genome shotgun (WGS) entry which is preliminary data.</text>
</comment>
<dbReference type="InterPro" id="IPR009506">
    <property type="entry name" value="YjiS-like"/>
</dbReference>
<sequence>MQSIMNIRFTYDLRLRRSVARPTSRPPPPQWRANMQEITMTAPAQQALAPSFTGAGALVARVAVAWKRWRNRQQVAELLSLDDHLLADLGVARGDVFEALAHPPARDCSASLGAAATRARQEETMRLRESLRSARILSLPKAGIQPAAAAGAAPAAQVGHAA</sequence>
<proteinExistence type="predicted"/>
<keyword evidence="3" id="KW-1185">Reference proteome</keyword>
<dbReference type="EMBL" id="BMES01000001">
    <property type="protein sequence ID" value="GGH11885.1"/>
    <property type="molecule type" value="Genomic_DNA"/>
</dbReference>